<feature type="compositionally biased region" description="Basic and acidic residues" evidence="1">
    <location>
        <begin position="223"/>
        <end position="247"/>
    </location>
</feature>
<feature type="region of interest" description="Disordered" evidence="1">
    <location>
        <begin position="216"/>
        <end position="247"/>
    </location>
</feature>
<name>A0AA43U0Y5_9LECA</name>
<keyword evidence="3" id="KW-1185">Reference proteome</keyword>
<dbReference type="Proteomes" id="UP001161017">
    <property type="component" value="Unassembled WGS sequence"/>
</dbReference>
<dbReference type="AlphaFoldDB" id="A0AA43U0Y5"/>
<comment type="caution">
    <text evidence="2">The sequence shown here is derived from an EMBL/GenBank/DDBJ whole genome shotgun (WGS) entry which is preliminary data.</text>
</comment>
<accession>A0AA43U0Y5</accession>
<evidence type="ECO:0000313" key="3">
    <source>
        <dbReference type="Proteomes" id="UP001161017"/>
    </source>
</evidence>
<feature type="region of interest" description="Disordered" evidence="1">
    <location>
        <begin position="1"/>
        <end position="36"/>
    </location>
</feature>
<proteinExistence type="predicted"/>
<reference evidence="2" key="1">
    <citation type="journal article" date="2023" name="Genome Biol. Evol.">
        <title>First Whole Genome Sequence and Flow Cytometry Genome Size Data for the Lichen-Forming Fungus Ramalina farinacea (Ascomycota).</title>
        <authorList>
            <person name="Llewellyn T."/>
            <person name="Mian S."/>
            <person name="Hill R."/>
            <person name="Leitch I.J."/>
            <person name="Gaya E."/>
        </authorList>
    </citation>
    <scope>NUCLEOTIDE SEQUENCE</scope>
    <source>
        <strain evidence="2">LIQ254RAFAR</strain>
    </source>
</reference>
<evidence type="ECO:0000313" key="2">
    <source>
        <dbReference type="EMBL" id="MDI1493290.1"/>
    </source>
</evidence>
<sequence length="247" mass="27496">MSKKKHSKLPQFSDKTETNNSTTTKPQGHQQDLSQRPQSIIFNHVINRSCLVRGLRDAGFDIDGAQSFASFREPRIDIIFVTRRHGKRVLQAFQGGLAIPGVQERLIAIPKCPATYDEKVDVLGRDANRPVPEVEQIRNSVLEAYGVSHINQASTEPAAVANNQQRGVGLRVKAADDMRGTVTAEVDTLSQEHPYIGSKGVSYRVEAGIHAGLSRKYIGKRKHDPEDKTDGEHFDGKEEQGHKRLRQ</sequence>
<evidence type="ECO:0000256" key="1">
    <source>
        <dbReference type="SAM" id="MobiDB-lite"/>
    </source>
</evidence>
<gene>
    <name evidence="2" type="ORF">OHK93_005078</name>
</gene>
<dbReference type="EMBL" id="JAPUFD010000025">
    <property type="protein sequence ID" value="MDI1493290.1"/>
    <property type="molecule type" value="Genomic_DNA"/>
</dbReference>
<organism evidence="2 3">
    <name type="scientific">Ramalina farinacea</name>
    <dbReference type="NCBI Taxonomy" id="258253"/>
    <lineage>
        <taxon>Eukaryota</taxon>
        <taxon>Fungi</taxon>
        <taxon>Dikarya</taxon>
        <taxon>Ascomycota</taxon>
        <taxon>Pezizomycotina</taxon>
        <taxon>Lecanoromycetes</taxon>
        <taxon>OSLEUM clade</taxon>
        <taxon>Lecanoromycetidae</taxon>
        <taxon>Lecanorales</taxon>
        <taxon>Lecanorineae</taxon>
        <taxon>Ramalinaceae</taxon>
        <taxon>Ramalina</taxon>
    </lineage>
</organism>
<protein>
    <submittedName>
        <fullName evidence="2">Uncharacterized protein</fullName>
    </submittedName>
</protein>
<feature type="compositionally biased region" description="Polar residues" evidence="1">
    <location>
        <begin position="18"/>
        <end position="36"/>
    </location>
</feature>